<keyword evidence="2" id="KW-1133">Transmembrane helix</keyword>
<evidence type="ECO:0000256" key="2">
    <source>
        <dbReference type="SAM" id="Phobius"/>
    </source>
</evidence>
<keyword evidence="2" id="KW-0812">Transmembrane</keyword>
<reference evidence="4" key="1">
    <citation type="submission" date="2022-12" db="EMBL/GenBank/DDBJ databases">
        <authorList>
            <person name="Brejova B."/>
        </authorList>
    </citation>
    <scope>NUCLEOTIDE SEQUENCE</scope>
</reference>
<feature type="compositionally biased region" description="Polar residues" evidence="1">
    <location>
        <begin position="544"/>
        <end position="555"/>
    </location>
</feature>
<feature type="region of interest" description="Disordered" evidence="1">
    <location>
        <begin position="745"/>
        <end position="768"/>
    </location>
</feature>
<feature type="region of interest" description="Disordered" evidence="1">
    <location>
        <begin position="407"/>
        <end position="443"/>
    </location>
</feature>
<keyword evidence="5" id="KW-1185">Reference proteome</keyword>
<feature type="transmembrane region" description="Helical" evidence="2">
    <location>
        <begin position="451"/>
        <end position="476"/>
    </location>
</feature>
<evidence type="ECO:0000313" key="5">
    <source>
        <dbReference type="Proteomes" id="UP001152885"/>
    </source>
</evidence>
<feature type="region of interest" description="Disordered" evidence="1">
    <location>
        <begin position="484"/>
        <end position="506"/>
    </location>
</feature>
<feature type="compositionally biased region" description="Low complexity" evidence="1">
    <location>
        <begin position="407"/>
        <end position="440"/>
    </location>
</feature>
<evidence type="ECO:0000313" key="4">
    <source>
        <dbReference type="EMBL" id="CAI5759586.1"/>
    </source>
</evidence>
<feature type="compositionally biased region" description="Low complexity" evidence="1">
    <location>
        <begin position="524"/>
        <end position="534"/>
    </location>
</feature>
<protein>
    <recommendedName>
        <fullName evidence="3">Dystroglycan-type cadherin-like domain-containing protein</fullName>
    </recommendedName>
</protein>
<keyword evidence="2" id="KW-0472">Membrane</keyword>
<dbReference type="Proteomes" id="UP001152885">
    <property type="component" value="Unassembled WGS sequence"/>
</dbReference>
<organism evidence="4 5">
    <name type="scientific">Candida verbasci</name>
    <dbReference type="NCBI Taxonomy" id="1227364"/>
    <lineage>
        <taxon>Eukaryota</taxon>
        <taxon>Fungi</taxon>
        <taxon>Dikarya</taxon>
        <taxon>Ascomycota</taxon>
        <taxon>Saccharomycotina</taxon>
        <taxon>Pichiomycetes</taxon>
        <taxon>Debaryomycetaceae</taxon>
        <taxon>Candida/Lodderomyces clade</taxon>
        <taxon>Candida</taxon>
    </lineage>
</organism>
<dbReference type="OrthoDB" id="41532at2759"/>
<feature type="region of interest" description="Disordered" evidence="1">
    <location>
        <begin position="524"/>
        <end position="561"/>
    </location>
</feature>
<name>A0A9W4XBK9_9ASCO</name>
<dbReference type="Gene3D" id="2.60.40.10">
    <property type="entry name" value="Immunoglobulins"/>
    <property type="match status" value="3"/>
</dbReference>
<proteinExistence type="predicted"/>
<dbReference type="InterPro" id="IPR013783">
    <property type="entry name" value="Ig-like_fold"/>
</dbReference>
<comment type="caution">
    <text evidence="4">The sequence shown here is derived from an EMBL/GenBank/DDBJ whole genome shotgun (WGS) entry which is preliminary data.</text>
</comment>
<evidence type="ECO:0000259" key="3">
    <source>
        <dbReference type="SMART" id="SM00736"/>
    </source>
</evidence>
<dbReference type="EMBL" id="CANTUO010000004">
    <property type="protein sequence ID" value="CAI5759586.1"/>
    <property type="molecule type" value="Genomic_DNA"/>
</dbReference>
<feature type="domain" description="Dystroglycan-type cadherin-like" evidence="3">
    <location>
        <begin position="316"/>
        <end position="407"/>
    </location>
</feature>
<dbReference type="AlphaFoldDB" id="A0A9W4XBK9"/>
<dbReference type="InterPro" id="IPR006644">
    <property type="entry name" value="Cadg"/>
</dbReference>
<sequence length="768" mass="85215">MGFPLNEQLPNVGRINQDYSFTIANTTYKSNSNGQISYRVENLPSWLSFDEASRTFYGKPQEENVGEFQITLIGTDSTDQSQMINNYTMLVSNDSGLYLTSQSAIFQQLTNYGQTNGINGLVVKPGDQIDLKFDTDIFESYSSSDRPIIAYYGRSQDRSSLPNWITFNSENNSFSGTAPYVTSENAPSYEYGFSFIASDYYGYAGAEGDFKIIVGGHQLSTSINETIKVNGSYGKQIDDEVPVYSSVYLDGTRISSGNISNVYSEDLPDYLQLNNITLTGQFSNTSTFDNFSIIIADVYGNQVEIPYSFNSLDSIFTISNLNDVNATRGEFFEYEILQSLFTDYNETKIDVDIDSNWLTYDESNMTLYGMTPKDFNSLEVKINGDLNDEEETKSFYIRGIDQVTTTSFTSSSSSSATSSSSTSTSSASTTTSSTTTTSSAPVSRSSKNKALAIGLGVGIPVFVIGVAAFIFLCCCLKRRKQKDQEKSFDDEATTTSNNGLALPIDPKEDSASVNVMKLDKINDSRSSTSSLTHVESSEDDYYDAQQQPVKSWRANTESDDKVSKHIRQSDASMSTVNTEQLFSVRLVDDQSYRNSNSSSQLLSSNSINGMLKRDDSTYNIQRLDSEGNIVDLKHNSQTLSNLDIVPEEHHQQRDETNGSISNLLSKFNEHTPSNSSSEHDELNVLSNAEETPKNQVMNSQLNFSNLSIGSQNSGKFRYDESATAKNNINIDKLAKLVDFTRKASLRESAHEPDYHHKEESATIHDDSD</sequence>
<dbReference type="GO" id="GO:0005509">
    <property type="term" value="F:calcium ion binding"/>
    <property type="evidence" value="ECO:0007669"/>
    <property type="project" value="InterPro"/>
</dbReference>
<feature type="domain" description="Dystroglycan-type cadherin-like" evidence="3">
    <location>
        <begin position="10"/>
        <end position="98"/>
    </location>
</feature>
<dbReference type="InterPro" id="IPR015919">
    <property type="entry name" value="Cadherin-like_sf"/>
</dbReference>
<dbReference type="SUPFAM" id="SSF49313">
    <property type="entry name" value="Cadherin-like"/>
    <property type="match status" value="3"/>
</dbReference>
<dbReference type="Pfam" id="PF05345">
    <property type="entry name" value="He_PIG"/>
    <property type="match status" value="2"/>
</dbReference>
<accession>A0A9W4XBK9</accession>
<gene>
    <name evidence="4" type="ORF">CANVERA_P4097</name>
</gene>
<evidence type="ECO:0000256" key="1">
    <source>
        <dbReference type="SAM" id="MobiDB-lite"/>
    </source>
</evidence>
<dbReference type="SMART" id="SM00736">
    <property type="entry name" value="CADG"/>
    <property type="match status" value="2"/>
</dbReference>
<dbReference type="GO" id="GO:0016020">
    <property type="term" value="C:membrane"/>
    <property type="evidence" value="ECO:0007669"/>
    <property type="project" value="InterPro"/>
</dbReference>